<proteinExistence type="predicted"/>
<organism evidence="2 3">
    <name type="scientific">Natronosalvus hydrolyticus</name>
    <dbReference type="NCBI Taxonomy" id="2979988"/>
    <lineage>
        <taxon>Archaea</taxon>
        <taxon>Methanobacteriati</taxon>
        <taxon>Methanobacteriota</taxon>
        <taxon>Stenosarchaea group</taxon>
        <taxon>Halobacteria</taxon>
        <taxon>Halobacteriales</taxon>
        <taxon>Natrialbaceae</taxon>
        <taxon>Natronosalvus</taxon>
    </lineage>
</organism>
<feature type="domain" description="LarA-like N-terminal" evidence="1">
    <location>
        <begin position="72"/>
        <end position="193"/>
    </location>
</feature>
<keyword evidence="3" id="KW-1185">Reference proteome</keyword>
<dbReference type="Gene3D" id="3.40.50.11440">
    <property type="match status" value="1"/>
</dbReference>
<protein>
    <submittedName>
        <fullName evidence="2">DUF362 domain-containing protein</fullName>
    </submittedName>
</protein>
<dbReference type="EMBL" id="JAOPJZ010000002">
    <property type="protein sequence ID" value="MCU4751418.1"/>
    <property type="molecule type" value="Genomic_DNA"/>
</dbReference>
<dbReference type="AlphaFoldDB" id="A0AAP2Z737"/>
<dbReference type="Pfam" id="PF09861">
    <property type="entry name" value="Lar_N"/>
    <property type="match status" value="1"/>
</dbReference>
<gene>
    <name evidence="2" type="ORF">OB919_05400</name>
</gene>
<name>A0AAP2Z737_9EURY</name>
<accession>A0AAP2Z737</accession>
<dbReference type="Proteomes" id="UP001321047">
    <property type="component" value="Unassembled WGS sequence"/>
</dbReference>
<reference evidence="2 3" key="1">
    <citation type="submission" date="2022-09" db="EMBL/GenBank/DDBJ databases">
        <title>Enrichment on poylsaccharides allowed isolation of novel metabolic and taxonomic groups of Haloarchaea.</title>
        <authorList>
            <person name="Sorokin D.Y."/>
            <person name="Elcheninov A.G."/>
            <person name="Khizhniak T.V."/>
            <person name="Kolganova T.V."/>
            <person name="Kublanov I.V."/>
        </authorList>
    </citation>
    <scope>NUCLEOTIDE SEQUENCE [LARGE SCALE GENOMIC DNA]</scope>
    <source>
        <strain evidence="2 3">AArc-curdl1</strain>
    </source>
</reference>
<evidence type="ECO:0000313" key="3">
    <source>
        <dbReference type="Proteomes" id="UP001321047"/>
    </source>
</evidence>
<dbReference type="GO" id="GO:0050043">
    <property type="term" value="F:lactate racemase activity"/>
    <property type="evidence" value="ECO:0007669"/>
    <property type="project" value="InterPro"/>
</dbReference>
<evidence type="ECO:0000259" key="1">
    <source>
        <dbReference type="Pfam" id="PF09861"/>
    </source>
</evidence>
<sequence>MEFPDTTSVTDVLDPIDLPEFVDVQYHPPSPEIDDVEAATRTEIETLPLQELKEGSTVAIGIGSRGIHDIVSIARATINEIRARGFEPVVVPAMGSHGGATADGQRRTLAALGLTEEALGCPIDARMETTVVGHTSEGGNVHVATAVREADATLVINRVKPHTNFYGPIESGLCKMLTVGLGKQAGAQSVHRQALVHGYVPVIEESLAAIKEELEIVGGIAIVENAFDRTAEVVAVPGEQLPENETDLLERARKLMPTLPFDDLDVLIVEQIGKDVSGSGMDTNVIGRYGVLNTDDPERPQIKRIAVLGLTEATHGNGQGIGLADVTTVPVIRELDIEQMYRNAATSSSLTKANIPIVMPDDESAVTLAASSIGPYDPESIKIAWIEDTAHLSSFRVSTAVLDGEDQPHVEVKGKQRLEFVDGDASFEPVP</sequence>
<dbReference type="RefSeq" id="WP_342807159.1">
    <property type="nucleotide sequence ID" value="NZ_JAOPJZ010000002.1"/>
</dbReference>
<evidence type="ECO:0000313" key="2">
    <source>
        <dbReference type="EMBL" id="MCU4751418.1"/>
    </source>
</evidence>
<dbReference type="InterPro" id="IPR018657">
    <property type="entry name" value="LarA-like_N"/>
</dbReference>
<comment type="caution">
    <text evidence="2">The sequence shown here is derived from an EMBL/GenBank/DDBJ whole genome shotgun (WGS) entry which is preliminary data.</text>
</comment>